<organism evidence="2 3">
    <name type="scientific">Phytophthora nicotianae P1569</name>
    <dbReference type="NCBI Taxonomy" id="1317065"/>
    <lineage>
        <taxon>Eukaryota</taxon>
        <taxon>Sar</taxon>
        <taxon>Stramenopiles</taxon>
        <taxon>Oomycota</taxon>
        <taxon>Peronosporomycetes</taxon>
        <taxon>Peronosporales</taxon>
        <taxon>Peronosporaceae</taxon>
        <taxon>Phytophthora</taxon>
    </lineage>
</organism>
<gene>
    <name evidence="2" type="ORF">F443_22775</name>
</gene>
<keyword evidence="3" id="KW-1185">Reference proteome</keyword>
<dbReference type="Proteomes" id="UP000018721">
    <property type="component" value="Unassembled WGS sequence"/>
</dbReference>
<proteinExistence type="predicted"/>
<reference evidence="2 3" key="1">
    <citation type="submission" date="2013-11" db="EMBL/GenBank/DDBJ databases">
        <title>The Genome Sequence of Phytophthora parasitica P1569.</title>
        <authorList>
            <consortium name="The Broad Institute Genomics Platform"/>
            <person name="Russ C."/>
            <person name="Tyler B."/>
            <person name="Panabieres F."/>
            <person name="Shan W."/>
            <person name="Tripathy S."/>
            <person name="Grunwald N."/>
            <person name="Machado M."/>
            <person name="Johnson C.S."/>
            <person name="Arredondo F."/>
            <person name="Hong C."/>
            <person name="Coffey M."/>
            <person name="Young S.K."/>
            <person name="Zeng Q."/>
            <person name="Gargeya S."/>
            <person name="Fitzgerald M."/>
            <person name="Abouelleil A."/>
            <person name="Alvarado L."/>
            <person name="Chapman S.B."/>
            <person name="Gainer-Dewar J."/>
            <person name="Goldberg J."/>
            <person name="Griggs A."/>
            <person name="Gujja S."/>
            <person name="Hansen M."/>
            <person name="Howarth C."/>
            <person name="Imamovic A."/>
            <person name="Ireland A."/>
            <person name="Larimer J."/>
            <person name="McCowan C."/>
            <person name="Murphy C."/>
            <person name="Pearson M."/>
            <person name="Poon T.W."/>
            <person name="Priest M."/>
            <person name="Roberts A."/>
            <person name="Saif S."/>
            <person name="Shea T."/>
            <person name="Sykes S."/>
            <person name="Wortman J."/>
            <person name="Nusbaum C."/>
            <person name="Birren B."/>
        </authorList>
    </citation>
    <scope>NUCLEOTIDE SEQUENCE [LARGE SCALE GENOMIC DNA]</scope>
    <source>
        <strain evidence="2 3">P1569</strain>
    </source>
</reference>
<dbReference type="OrthoDB" id="5311529at2759"/>
<evidence type="ECO:0000256" key="1">
    <source>
        <dbReference type="SAM" id="MobiDB-lite"/>
    </source>
</evidence>
<sequence length="125" mass="14302">METRRQATGRQLAAVGQVQEFAQQTAAAVTLMQQQPNALPSPRELPRHNEDVGMATSTPRQLRKMETKPPAFKGDINGNTATWYETYMTSPTLVKTWSVMKMSMEKNFKEPNFQQKLRNELLNFK</sequence>
<dbReference type="HOGENOM" id="CLU_1997089_0_0_1"/>
<evidence type="ECO:0000313" key="3">
    <source>
        <dbReference type="Proteomes" id="UP000018721"/>
    </source>
</evidence>
<comment type="caution">
    <text evidence="2">The sequence shown here is derived from an EMBL/GenBank/DDBJ whole genome shotgun (WGS) entry which is preliminary data.</text>
</comment>
<name>V9DUU5_PHYNI</name>
<protein>
    <submittedName>
        <fullName evidence="2">Uncharacterized protein</fullName>
    </submittedName>
</protein>
<dbReference type="EMBL" id="ANIZ01004441">
    <property type="protein sequence ID" value="ETI30103.1"/>
    <property type="molecule type" value="Genomic_DNA"/>
</dbReference>
<evidence type="ECO:0000313" key="2">
    <source>
        <dbReference type="EMBL" id="ETI30103.1"/>
    </source>
</evidence>
<feature type="region of interest" description="Disordered" evidence="1">
    <location>
        <begin position="34"/>
        <end position="74"/>
    </location>
</feature>
<accession>V9DUU5</accession>
<dbReference type="AlphaFoldDB" id="V9DUU5"/>